<gene>
    <name evidence="6" type="ORF">R0H02_03295</name>
</gene>
<dbReference type="InterPro" id="IPR008966">
    <property type="entry name" value="Adhesion_dom_sf"/>
</dbReference>
<evidence type="ECO:0000256" key="3">
    <source>
        <dbReference type="ARBA" id="ARBA00022729"/>
    </source>
</evidence>
<dbReference type="PANTHER" id="PTHR33420:SF3">
    <property type="entry name" value="FIMBRIAL SUBUNIT ELFA"/>
    <property type="match status" value="1"/>
</dbReference>
<evidence type="ECO:0000256" key="1">
    <source>
        <dbReference type="ARBA" id="ARBA00004561"/>
    </source>
</evidence>
<dbReference type="Gene3D" id="2.60.40.1090">
    <property type="entry name" value="Fimbrial-type adhesion domain"/>
    <property type="match status" value="1"/>
</dbReference>
<comment type="caution">
    <text evidence="6">The sequence shown here is derived from an EMBL/GenBank/DDBJ whole genome shotgun (WGS) entry which is preliminary data.</text>
</comment>
<comment type="similarity">
    <text evidence="2">Belongs to the fimbrial protein family.</text>
</comment>
<keyword evidence="4" id="KW-0281">Fimbrium</keyword>
<evidence type="ECO:0000256" key="2">
    <source>
        <dbReference type="ARBA" id="ARBA00006671"/>
    </source>
</evidence>
<dbReference type="AlphaFoldDB" id="A0AB35RIS0"/>
<dbReference type="SUPFAM" id="SSF49401">
    <property type="entry name" value="Bacterial adhesins"/>
    <property type="match status" value="1"/>
</dbReference>
<evidence type="ECO:0000259" key="5">
    <source>
        <dbReference type="Pfam" id="PF00419"/>
    </source>
</evidence>
<dbReference type="RefSeq" id="WP_229220873.1">
    <property type="nucleotide sequence ID" value="NZ_JAWJAC010000002.1"/>
</dbReference>
<dbReference type="EMBL" id="JAWJAC010000002">
    <property type="protein sequence ID" value="MDV2861495.1"/>
    <property type="molecule type" value="Genomic_DNA"/>
</dbReference>
<dbReference type="PANTHER" id="PTHR33420">
    <property type="entry name" value="FIMBRIAL SUBUNIT ELFA-RELATED"/>
    <property type="match status" value="1"/>
</dbReference>
<accession>A0AB35RIS0</accession>
<evidence type="ECO:0000256" key="4">
    <source>
        <dbReference type="ARBA" id="ARBA00023263"/>
    </source>
</evidence>
<dbReference type="InterPro" id="IPR036937">
    <property type="entry name" value="Adhesion_dom_fimbrial_sf"/>
</dbReference>
<dbReference type="Proteomes" id="UP001286589">
    <property type="component" value="Unassembled WGS sequence"/>
</dbReference>
<keyword evidence="3" id="KW-0732">Signal</keyword>
<name>A0AB35RIS0_9ENTR</name>
<protein>
    <submittedName>
        <fullName evidence="6">Fimbrial protein</fullName>
    </submittedName>
</protein>
<dbReference type="InterPro" id="IPR000259">
    <property type="entry name" value="Adhesion_dom_fimbrial"/>
</dbReference>
<feature type="domain" description="Fimbrial-type adhesion" evidence="5">
    <location>
        <begin position="121"/>
        <end position="253"/>
    </location>
</feature>
<reference evidence="6 7" key="1">
    <citation type="submission" date="2023-10" db="EMBL/GenBank/DDBJ databases">
        <title>Phytobacter spp. The emergence of a new genus of hospital-origin enterobacteria encoding carbapenemases in Argentina.</title>
        <authorList>
            <person name="Vay C."/>
            <person name="Almuzara M."/>
            <person name="Traglia G.M."/>
            <person name="Campos J."/>
        </authorList>
    </citation>
    <scope>NUCLEOTIDE SEQUENCE [LARGE SCALE GENOMIC DNA]</scope>
    <source>
        <strain evidence="6 7">CVMA36</strain>
    </source>
</reference>
<keyword evidence="7" id="KW-1185">Reference proteome</keyword>
<evidence type="ECO:0000313" key="7">
    <source>
        <dbReference type="Proteomes" id="UP001286589"/>
    </source>
</evidence>
<proteinExistence type="inferred from homology"/>
<sequence length="253" mass="26734">MRVKTVRYHSSLSGFTRTLQVTGGRSSVSTGATAVASAQTISSSNLCVWPDANCSTSSYHGTKNTLGISVELAGTPVELASGTVLATVILERRSSVSGGFNSENYTITFTLQDKVEPPVYTCTISDYDATITLPSVRRSDLENNGAGKYAAISKPLNLNLQCNDNTDVTITFNATALSGTDNVLENTLAGNDNVGFQLLYGGNPVKVNNELLLRTGASGATNLQFDVYYYYKGSGAVTAGAIKSGAEFTLDYK</sequence>
<organism evidence="6 7">
    <name type="scientific">Phytobacter ursingii</name>
    <dbReference type="NCBI Taxonomy" id="1972431"/>
    <lineage>
        <taxon>Bacteria</taxon>
        <taxon>Pseudomonadati</taxon>
        <taxon>Pseudomonadota</taxon>
        <taxon>Gammaproteobacteria</taxon>
        <taxon>Enterobacterales</taxon>
        <taxon>Enterobacteriaceae</taxon>
        <taxon>Phytobacter</taxon>
    </lineage>
</organism>
<dbReference type="GO" id="GO:0043709">
    <property type="term" value="P:cell adhesion involved in single-species biofilm formation"/>
    <property type="evidence" value="ECO:0007669"/>
    <property type="project" value="TreeGrafter"/>
</dbReference>
<dbReference type="InterPro" id="IPR050263">
    <property type="entry name" value="Bact_Fimbrial_Adh_Pro"/>
</dbReference>
<dbReference type="Pfam" id="PF00419">
    <property type="entry name" value="Fimbrial"/>
    <property type="match status" value="1"/>
</dbReference>
<evidence type="ECO:0000313" key="6">
    <source>
        <dbReference type="EMBL" id="MDV2861495.1"/>
    </source>
</evidence>
<dbReference type="GO" id="GO:0009289">
    <property type="term" value="C:pilus"/>
    <property type="evidence" value="ECO:0007669"/>
    <property type="project" value="UniProtKB-SubCell"/>
</dbReference>
<comment type="subcellular location">
    <subcellularLocation>
        <location evidence="1">Fimbrium</location>
    </subcellularLocation>
</comment>